<dbReference type="PROSITE" id="PS00922">
    <property type="entry name" value="TRANSGLYCOSYLASE"/>
    <property type="match status" value="1"/>
</dbReference>
<proteinExistence type="inferred from homology"/>
<feature type="domain" description="Transglycosylase SLT" evidence="5">
    <location>
        <begin position="517"/>
        <end position="621"/>
    </location>
</feature>
<evidence type="ECO:0000259" key="5">
    <source>
        <dbReference type="Pfam" id="PF01464"/>
    </source>
</evidence>
<comment type="similarity">
    <text evidence="2">Belongs to the virb1 family.</text>
</comment>
<reference evidence="6 7" key="1">
    <citation type="journal article" date="2014" name="Antonie Van Leeuwenhoek">
        <title>Hyphomonas beringensis sp. nov. and Hyphomonas chukchiensis sp. nov., isolated from surface seawater of the Bering Sea and Chukchi Sea.</title>
        <authorList>
            <person name="Li C."/>
            <person name="Lai Q."/>
            <person name="Li G."/>
            <person name="Dong C."/>
            <person name="Wang J."/>
            <person name="Liao Y."/>
            <person name="Shao Z."/>
        </authorList>
    </citation>
    <scope>NUCLEOTIDE SEQUENCE [LARGE SCALE GENOMIC DNA]</scope>
    <source>
        <strain evidence="6 7">SCH89</strain>
    </source>
</reference>
<dbReference type="GO" id="GO:0042597">
    <property type="term" value="C:periplasmic space"/>
    <property type="evidence" value="ECO:0007669"/>
    <property type="project" value="InterPro"/>
</dbReference>
<protein>
    <submittedName>
        <fullName evidence="6">Slt family transglycosylase</fullName>
    </submittedName>
</protein>
<dbReference type="Gene3D" id="1.10.530.10">
    <property type="match status" value="1"/>
</dbReference>
<dbReference type="AlphaFoldDB" id="A0A059GBA7"/>
<dbReference type="Pfam" id="PF01464">
    <property type="entry name" value="SLT"/>
    <property type="match status" value="1"/>
</dbReference>
<dbReference type="GO" id="GO:0004553">
    <property type="term" value="F:hydrolase activity, hydrolyzing O-glycosyl compounds"/>
    <property type="evidence" value="ECO:0007669"/>
    <property type="project" value="InterPro"/>
</dbReference>
<dbReference type="InterPro" id="IPR000189">
    <property type="entry name" value="Transglyc_AS"/>
</dbReference>
<sequence>MTAPLHRPFAVSILLGLAALSASASGLPDAPSLKPQRVYASQTTDAKNAEILHKALDAAGRYDWNEVADLQARASDPAVRNLILWMRASAGVPGMSFDEVKNAMDTLPTWPKQGAMRKRAEEIIDLSSLGHGDRILWLTQSGPRTGAGKIALARSYKAVGQPAKAEALVRDAWHNNSMERDLERIVLATYGGLLTEADHRARIEFLLWTNQRTAASNLKPLVSSDYRKLVDARIGLAGRGRNVDRLVEAVPSSLQDNPGLLYDRARWRRTRGNQEGATPLLVSINANDVPEAGRSKLWDERNIAMRDDLKNRKWSRAYQLVAPHAMTEGSDFADAEWAAGWIALRLNNNPDRSLKHFQDMTASVGTPISLARGEYWTGRAEDALGQTDAAVQSYAGAAKYNFTYYGQLAAERLGQKKLSLAASTDPTPEQITAFNARPLVKALRLLGEAGEDRMFREFAYHLDDQLDNEAEFILLAQLANEYHVPDIGVRGAKAGLAKGIVATDAAYPVVSYPMLREPQVERPLMLALSRQESEMNPNAVSHAGARGLMQFMPATAQREARMQGLPFRTSWLTDDPGYNMTLGGQHLDTLLSQFKGSYIMTAAAYNAGPSRPKQWIEDYGDPRTGQVDPVDWVEFIPFGETRNYVQRVLENTQVYRQRLAGTPVDIELSEDLERGKN</sequence>
<dbReference type="RefSeq" id="WP_035535514.1">
    <property type="nucleotide sequence ID" value="NZ_ARYL01000002.1"/>
</dbReference>
<keyword evidence="7" id="KW-1185">Reference proteome</keyword>
<dbReference type="EMBL" id="ARYL01000002">
    <property type="protein sequence ID" value="KDA04101.1"/>
    <property type="molecule type" value="Genomic_DNA"/>
</dbReference>
<dbReference type="STRING" id="1280953.HOC_02146"/>
<dbReference type="PANTHER" id="PTHR37423">
    <property type="entry name" value="SOLUBLE LYTIC MUREIN TRANSGLYCOSYLASE-RELATED"/>
    <property type="match status" value="1"/>
</dbReference>
<gene>
    <name evidence="6" type="ORF">HOC_02146</name>
</gene>
<dbReference type="PATRIC" id="fig|1280953.3.peg.432"/>
<accession>A0A059GBA7</accession>
<evidence type="ECO:0000256" key="1">
    <source>
        <dbReference type="ARBA" id="ARBA00007734"/>
    </source>
</evidence>
<name>A0A059GBA7_9PROT</name>
<evidence type="ECO:0000313" key="7">
    <source>
        <dbReference type="Proteomes" id="UP000024942"/>
    </source>
</evidence>
<dbReference type="eggNOG" id="COG0741">
    <property type="taxonomic scope" value="Bacteria"/>
</dbReference>
<keyword evidence="3 4" id="KW-0732">Signal</keyword>
<feature type="signal peptide" evidence="4">
    <location>
        <begin position="1"/>
        <end position="24"/>
    </location>
</feature>
<evidence type="ECO:0000256" key="3">
    <source>
        <dbReference type="ARBA" id="ARBA00022729"/>
    </source>
</evidence>
<dbReference type="PANTHER" id="PTHR37423:SF2">
    <property type="entry name" value="MEMBRANE-BOUND LYTIC MUREIN TRANSGLYCOSYLASE C"/>
    <property type="match status" value="1"/>
</dbReference>
<evidence type="ECO:0000313" key="6">
    <source>
        <dbReference type="EMBL" id="KDA04101.1"/>
    </source>
</evidence>
<dbReference type="CDD" id="cd13401">
    <property type="entry name" value="Slt70-like"/>
    <property type="match status" value="1"/>
</dbReference>
<evidence type="ECO:0000256" key="4">
    <source>
        <dbReference type="SAM" id="SignalP"/>
    </source>
</evidence>
<dbReference type="GO" id="GO:0016020">
    <property type="term" value="C:membrane"/>
    <property type="evidence" value="ECO:0007669"/>
    <property type="project" value="InterPro"/>
</dbReference>
<dbReference type="OrthoDB" id="9815002at2"/>
<comment type="caution">
    <text evidence="6">The sequence shown here is derived from an EMBL/GenBank/DDBJ whole genome shotgun (WGS) entry which is preliminary data.</text>
</comment>
<dbReference type="InterPro" id="IPR008258">
    <property type="entry name" value="Transglycosylase_SLT_dom_1"/>
</dbReference>
<dbReference type="InterPro" id="IPR023346">
    <property type="entry name" value="Lysozyme-like_dom_sf"/>
</dbReference>
<organism evidence="6 7">
    <name type="scientific">Hyphomonas oceanitis SCH89</name>
    <dbReference type="NCBI Taxonomy" id="1280953"/>
    <lineage>
        <taxon>Bacteria</taxon>
        <taxon>Pseudomonadati</taxon>
        <taxon>Pseudomonadota</taxon>
        <taxon>Alphaproteobacteria</taxon>
        <taxon>Hyphomonadales</taxon>
        <taxon>Hyphomonadaceae</taxon>
        <taxon>Hyphomonas</taxon>
    </lineage>
</organism>
<dbReference type="Proteomes" id="UP000024942">
    <property type="component" value="Unassembled WGS sequence"/>
</dbReference>
<comment type="similarity">
    <text evidence="1">Belongs to the transglycosylase Slt family.</text>
</comment>
<dbReference type="InterPro" id="IPR008939">
    <property type="entry name" value="Lytic_TGlycosylase_superhlx_U"/>
</dbReference>
<dbReference type="GO" id="GO:0000270">
    <property type="term" value="P:peptidoglycan metabolic process"/>
    <property type="evidence" value="ECO:0007669"/>
    <property type="project" value="InterPro"/>
</dbReference>
<dbReference type="Gene3D" id="1.25.20.10">
    <property type="entry name" value="Bacterial muramidases"/>
    <property type="match status" value="1"/>
</dbReference>
<dbReference type="SUPFAM" id="SSF48435">
    <property type="entry name" value="Bacterial muramidases"/>
    <property type="match status" value="1"/>
</dbReference>
<dbReference type="SUPFAM" id="SSF53955">
    <property type="entry name" value="Lysozyme-like"/>
    <property type="match status" value="1"/>
</dbReference>
<dbReference type="GO" id="GO:0008933">
    <property type="term" value="F:peptidoglycan lytic transglycosylase activity"/>
    <property type="evidence" value="ECO:0007669"/>
    <property type="project" value="InterPro"/>
</dbReference>
<evidence type="ECO:0000256" key="2">
    <source>
        <dbReference type="ARBA" id="ARBA00009387"/>
    </source>
</evidence>
<feature type="chain" id="PRO_5001573776" evidence="4">
    <location>
        <begin position="25"/>
        <end position="677"/>
    </location>
</feature>